<dbReference type="EMBL" id="BMNB01000003">
    <property type="protein sequence ID" value="GGM28017.1"/>
    <property type="molecule type" value="Genomic_DNA"/>
</dbReference>
<reference evidence="1" key="2">
    <citation type="submission" date="2020-09" db="EMBL/GenBank/DDBJ databases">
        <authorList>
            <person name="Sun Q."/>
            <person name="Zhou Y."/>
        </authorList>
    </citation>
    <scope>NUCLEOTIDE SEQUENCE</scope>
    <source>
        <strain evidence="1">CGMCC 4.7312</strain>
    </source>
</reference>
<protein>
    <submittedName>
        <fullName evidence="1">Uncharacterized protein</fullName>
    </submittedName>
</protein>
<dbReference type="AlphaFoldDB" id="A0A917TLU2"/>
<accession>A0A917TLU2</accession>
<keyword evidence="2" id="KW-1185">Reference proteome</keyword>
<comment type="caution">
    <text evidence="1">The sequence shown here is derived from an EMBL/GenBank/DDBJ whole genome shotgun (WGS) entry which is preliminary data.</text>
</comment>
<evidence type="ECO:0000313" key="1">
    <source>
        <dbReference type="EMBL" id="GGM28017.1"/>
    </source>
</evidence>
<sequence length="62" mass="6837">MSVSRVTEIRCDGPGCDSAWVWDGNATEVRRLATTNGGWLTARDGGRDFCTTTCRDNPEESR</sequence>
<gene>
    <name evidence="1" type="ORF">GCM10011608_11090</name>
</gene>
<proteinExistence type="predicted"/>
<name>A0A917TLU2_9ACTN</name>
<reference evidence="1" key="1">
    <citation type="journal article" date="2014" name="Int. J. Syst. Evol. Microbiol.">
        <title>Complete genome sequence of Corynebacterium casei LMG S-19264T (=DSM 44701T), isolated from a smear-ripened cheese.</title>
        <authorList>
            <consortium name="US DOE Joint Genome Institute (JGI-PGF)"/>
            <person name="Walter F."/>
            <person name="Albersmeier A."/>
            <person name="Kalinowski J."/>
            <person name="Ruckert C."/>
        </authorList>
    </citation>
    <scope>NUCLEOTIDE SEQUENCE</scope>
    <source>
        <strain evidence="1">CGMCC 4.7312</strain>
    </source>
</reference>
<dbReference type="Proteomes" id="UP000608890">
    <property type="component" value="Unassembled WGS sequence"/>
</dbReference>
<organism evidence="1 2">
    <name type="scientific">Micromonospora sonchi</name>
    <dbReference type="NCBI Taxonomy" id="1763543"/>
    <lineage>
        <taxon>Bacteria</taxon>
        <taxon>Bacillati</taxon>
        <taxon>Actinomycetota</taxon>
        <taxon>Actinomycetes</taxon>
        <taxon>Micromonosporales</taxon>
        <taxon>Micromonosporaceae</taxon>
        <taxon>Micromonospora</taxon>
    </lineage>
</organism>
<evidence type="ECO:0000313" key="2">
    <source>
        <dbReference type="Proteomes" id="UP000608890"/>
    </source>
</evidence>